<organism evidence="1">
    <name type="scientific">viral metagenome</name>
    <dbReference type="NCBI Taxonomy" id="1070528"/>
    <lineage>
        <taxon>unclassified sequences</taxon>
        <taxon>metagenomes</taxon>
        <taxon>organismal metagenomes</taxon>
    </lineage>
</organism>
<proteinExistence type="predicted"/>
<dbReference type="EMBL" id="MN739993">
    <property type="protein sequence ID" value="QHT81908.1"/>
    <property type="molecule type" value="Genomic_DNA"/>
</dbReference>
<evidence type="ECO:0000313" key="1">
    <source>
        <dbReference type="EMBL" id="QHT81908.1"/>
    </source>
</evidence>
<accession>A0A6C0HMI3</accession>
<sequence length="194" mass="23270">MNSKDILPFCMKASFDVQIRPPKKAKRPSYQDALFYQFFMRLQENNLKVLGFHTFQELQEKTRIAESMGGLKFKHKEEILNNLVYEPKISFFTLNQLCDYYKVNLVLILEKTCLDFLYSDQPTWFMNEKYETIPEQDTSQLLHINLEKPLHSIHYYKLNELVDMSLLLGLNVEKKKAPLYEHIKEYLKRIYKIE</sequence>
<name>A0A6C0HMI3_9ZZZZ</name>
<dbReference type="AlphaFoldDB" id="A0A6C0HMI3"/>
<reference evidence="1" key="1">
    <citation type="journal article" date="2020" name="Nature">
        <title>Giant virus diversity and host interactions through global metagenomics.</title>
        <authorList>
            <person name="Schulz F."/>
            <person name="Roux S."/>
            <person name="Paez-Espino D."/>
            <person name="Jungbluth S."/>
            <person name="Walsh D.A."/>
            <person name="Denef V.J."/>
            <person name="McMahon K.D."/>
            <person name="Konstantinidis K.T."/>
            <person name="Eloe-Fadrosh E.A."/>
            <person name="Kyrpides N.C."/>
            <person name="Woyke T."/>
        </authorList>
    </citation>
    <scope>NUCLEOTIDE SEQUENCE</scope>
    <source>
        <strain evidence="1">GVMAG-M-3300023184-160</strain>
    </source>
</reference>
<protein>
    <submittedName>
        <fullName evidence="1">Uncharacterized protein</fullName>
    </submittedName>
</protein>